<sequence>MDKFYNETYLKLETPEQAQVYAERSLQIAQEMFYVFSMIKS</sequence>
<gene>
    <name evidence="1" type="ORF">SAMN05421747_101598</name>
</gene>
<keyword evidence="2" id="KW-1185">Reference proteome</keyword>
<dbReference type="Proteomes" id="UP000199577">
    <property type="component" value="Unassembled WGS sequence"/>
</dbReference>
<reference evidence="1 2" key="1">
    <citation type="submission" date="2016-10" db="EMBL/GenBank/DDBJ databases">
        <authorList>
            <person name="de Groot N.N."/>
        </authorList>
    </citation>
    <scope>NUCLEOTIDE SEQUENCE [LARGE SCALE GENOMIC DNA]</scope>
    <source>
        <strain evidence="1 2">DSM 22900</strain>
    </source>
</reference>
<dbReference type="EMBL" id="FOLL01000001">
    <property type="protein sequence ID" value="SFB86726.1"/>
    <property type="molecule type" value="Genomic_DNA"/>
</dbReference>
<evidence type="ECO:0000313" key="2">
    <source>
        <dbReference type="Proteomes" id="UP000199577"/>
    </source>
</evidence>
<name>A0A1I1EJ58_9SPHI</name>
<organism evidence="1 2">
    <name type="scientific">Parapedobacter composti</name>
    <dbReference type="NCBI Taxonomy" id="623281"/>
    <lineage>
        <taxon>Bacteria</taxon>
        <taxon>Pseudomonadati</taxon>
        <taxon>Bacteroidota</taxon>
        <taxon>Sphingobacteriia</taxon>
        <taxon>Sphingobacteriales</taxon>
        <taxon>Sphingobacteriaceae</taxon>
        <taxon>Parapedobacter</taxon>
    </lineage>
</organism>
<accession>A0A1I1EJ58</accession>
<evidence type="ECO:0000313" key="1">
    <source>
        <dbReference type="EMBL" id="SFB86726.1"/>
    </source>
</evidence>
<dbReference type="AlphaFoldDB" id="A0A1I1EJ58"/>
<proteinExistence type="predicted"/>
<dbReference type="STRING" id="623281.SAMN05421747_101598"/>
<protein>
    <submittedName>
        <fullName evidence="1">Uncharacterized protein</fullName>
    </submittedName>
</protein>